<evidence type="ECO:0000256" key="1">
    <source>
        <dbReference type="ARBA" id="ARBA00010165"/>
    </source>
</evidence>
<comment type="similarity">
    <text evidence="1">Belongs to the methylthioribose kinase family.</text>
</comment>
<name>A0A9P4TUG6_9PEZI</name>
<gene>
    <name evidence="7" type="ORF">EJ08DRAFT_487149</name>
</gene>
<evidence type="ECO:0000313" key="8">
    <source>
        <dbReference type="Proteomes" id="UP000800235"/>
    </source>
</evidence>
<dbReference type="AlphaFoldDB" id="A0A9P4TUG6"/>
<evidence type="ECO:0000256" key="5">
    <source>
        <dbReference type="ARBA" id="ARBA00022840"/>
    </source>
</evidence>
<dbReference type="OrthoDB" id="25129at2759"/>
<evidence type="ECO:0000256" key="4">
    <source>
        <dbReference type="ARBA" id="ARBA00022777"/>
    </source>
</evidence>
<keyword evidence="5" id="KW-0067">ATP-binding</keyword>
<dbReference type="InterPro" id="IPR002575">
    <property type="entry name" value="Aminoglycoside_PTrfase"/>
</dbReference>
<dbReference type="PANTHER" id="PTHR34273">
    <property type="entry name" value="METHYLTHIORIBOSE KINASE"/>
    <property type="match status" value="1"/>
</dbReference>
<accession>A0A9P4TUG6</accession>
<feature type="domain" description="Aminoglycoside phosphotransferase" evidence="6">
    <location>
        <begin position="27"/>
        <end position="250"/>
    </location>
</feature>
<dbReference type="PANTHER" id="PTHR34273:SF2">
    <property type="entry name" value="METHYLTHIORIBOSE KINASE"/>
    <property type="match status" value="1"/>
</dbReference>
<dbReference type="GO" id="GO:0005524">
    <property type="term" value="F:ATP binding"/>
    <property type="evidence" value="ECO:0007669"/>
    <property type="project" value="UniProtKB-KW"/>
</dbReference>
<comment type="caution">
    <text evidence="7">The sequence shown here is derived from an EMBL/GenBank/DDBJ whole genome shotgun (WGS) entry which is preliminary data.</text>
</comment>
<evidence type="ECO:0000259" key="6">
    <source>
        <dbReference type="Pfam" id="PF01636"/>
    </source>
</evidence>
<reference evidence="7" key="1">
    <citation type="journal article" date="2020" name="Stud. Mycol.">
        <title>101 Dothideomycetes genomes: a test case for predicting lifestyles and emergence of pathogens.</title>
        <authorList>
            <person name="Haridas S."/>
            <person name="Albert R."/>
            <person name="Binder M."/>
            <person name="Bloem J."/>
            <person name="Labutti K."/>
            <person name="Salamov A."/>
            <person name="Andreopoulos B."/>
            <person name="Baker S."/>
            <person name="Barry K."/>
            <person name="Bills G."/>
            <person name="Bluhm B."/>
            <person name="Cannon C."/>
            <person name="Castanera R."/>
            <person name="Culley D."/>
            <person name="Daum C."/>
            <person name="Ezra D."/>
            <person name="Gonzalez J."/>
            <person name="Henrissat B."/>
            <person name="Kuo A."/>
            <person name="Liang C."/>
            <person name="Lipzen A."/>
            <person name="Lutzoni F."/>
            <person name="Magnuson J."/>
            <person name="Mondo S."/>
            <person name="Nolan M."/>
            <person name="Ohm R."/>
            <person name="Pangilinan J."/>
            <person name="Park H.-J."/>
            <person name="Ramirez L."/>
            <person name="Alfaro M."/>
            <person name="Sun H."/>
            <person name="Tritt A."/>
            <person name="Yoshinaga Y."/>
            <person name="Zwiers L.-H."/>
            <person name="Turgeon B."/>
            <person name="Goodwin S."/>
            <person name="Spatafora J."/>
            <person name="Crous P."/>
            <person name="Grigoriev I."/>
        </authorList>
    </citation>
    <scope>NUCLEOTIDE SEQUENCE</scope>
    <source>
        <strain evidence="7">CBS 130266</strain>
    </source>
</reference>
<dbReference type="EMBL" id="MU007094">
    <property type="protein sequence ID" value="KAF2422077.1"/>
    <property type="molecule type" value="Genomic_DNA"/>
</dbReference>
<dbReference type="InterPro" id="IPR011009">
    <property type="entry name" value="Kinase-like_dom_sf"/>
</dbReference>
<dbReference type="Gene3D" id="3.90.1200.10">
    <property type="match status" value="1"/>
</dbReference>
<organism evidence="7 8">
    <name type="scientific">Tothia fuscella</name>
    <dbReference type="NCBI Taxonomy" id="1048955"/>
    <lineage>
        <taxon>Eukaryota</taxon>
        <taxon>Fungi</taxon>
        <taxon>Dikarya</taxon>
        <taxon>Ascomycota</taxon>
        <taxon>Pezizomycotina</taxon>
        <taxon>Dothideomycetes</taxon>
        <taxon>Pleosporomycetidae</taxon>
        <taxon>Venturiales</taxon>
        <taxon>Cylindrosympodiaceae</taxon>
        <taxon>Tothia</taxon>
    </lineage>
</organism>
<dbReference type="Pfam" id="PF01636">
    <property type="entry name" value="APH"/>
    <property type="match status" value="1"/>
</dbReference>
<keyword evidence="3" id="KW-0547">Nucleotide-binding</keyword>
<sequence>MAGALTTTEELQEYLTKKDIPAAFVTPLSGGTANFVWRLTTLLGRTSIIKHAEPYIASNSTMVFPVERMDFEKMAMETVGSILPNNGDVRIPVVLHYDSDAHVLQLSDGGPRTLKEAYTDESVDIKSIGVGLGKWIAQLHFSTTDETVRHKFDNKTAKYIYRHSYNNLTTSLKEYGYDTNLGSRINERFGSLLASDDVSVCHGDFWPGNILLSDTTITSSDPEPVPLVLSVVDWELTRNGSGVTDVGQFAAEAFLLDHCRGGRGLLHAFLNEYLGQRKGELSREDARRIAVHFGTHIAYWPSRVEWGDKEQTKQIVGRGVEVLEHAEKGNWEWLRGSVLGVLFAQKK</sequence>
<dbReference type="Proteomes" id="UP000800235">
    <property type="component" value="Unassembled WGS sequence"/>
</dbReference>
<keyword evidence="2" id="KW-0808">Transferase</keyword>
<evidence type="ECO:0000256" key="2">
    <source>
        <dbReference type="ARBA" id="ARBA00022679"/>
    </source>
</evidence>
<protein>
    <recommendedName>
        <fullName evidence="6">Aminoglycoside phosphotransferase domain-containing protein</fullName>
    </recommendedName>
</protein>
<keyword evidence="4" id="KW-0418">Kinase</keyword>
<dbReference type="Gene3D" id="3.30.200.20">
    <property type="entry name" value="Phosphorylase Kinase, domain 1"/>
    <property type="match status" value="1"/>
</dbReference>
<proteinExistence type="inferred from homology"/>
<keyword evidence="8" id="KW-1185">Reference proteome</keyword>
<dbReference type="SUPFAM" id="SSF56112">
    <property type="entry name" value="Protein kinase-like (PK-like)"/>
    <property type="match status" value="1"/>
</dbReference>
<evidence type="ECO:0000313" key="7">
    <source>
        <dbReference type="EMBL" id="KAF2422077.1"/>
    </source>
</evidence>
<dbReference type="GO" id="GO:0016301">
    <property type="term" value="F:kinase activity"/>
    <property type="evidence" value="ECO:0007669"/>
    <property type="project" value="UniProtKB-KW"/>
</dbReference>
<evidence type="ECO:0000256" key="3">
    <source>
        <dbReference type="ARBA" id="ARBA00022741"/>
    </source>
</evidence>